<accession>A0ABP7LS13</accession>
<gene>
    <name evidence="1" type="ORF">GCM10022276_27400</name>
</gene>
<dbReference type="Proteomes" id="UP001500827">
    <property type="component" value="Unassembled WGS sequence"/>
</dbReference>
<organism evidence="1 2">
    <name type="scientific">Sphingomonas limnosediminicola</name>
    <dbReference type="NCBI Taxonomy" id="940133"/>
    <lineage>
        <taxon>Bacteria</taxon>
        <taxon>Pseudomonadati</taxon>
        <taxon>Pseudomonadota</taxon>
        <taxon>Alphaproteobacteria</taxon>
        <taxon>Sphingomonadales</taxon>
        <taxon>Sphingomonadaceae</taxon>
        <taxon>Sphingomonas</taxon>
    </lineage>
</organism>
<reference evidence="2" key="1">
    <citation type="journal article" date="2019" name="Int. J. Syst. Evol. Microbiol.">
        <title>The Global Catalogue of Microorganisms (GCM) 10K type strain sequencing project: providing services to taxonomists for standard genome sequencing and annotation.</title>
        <authorList>
            <consortium name="The Broad Institute Genomics Platform"/>
            <consortium name="The Broad Institute Genome Sequencing Center for Infectious Disease"/>
            <person name="Wu L."/>
            <person name="Ma J."/>
        </authorList>
    </citation>
    <scope>NUCLEOTIDE SEQUENCE [LARGE SCALE GENOMIC DNA]</scope>
    <source>
        <strain evidence="2">JCM 17543</strain>
    </source>
</reference>
<protein>
    <recommendedName>
        <fullName evidence="3">EVE domain-containing protein</fullName>
    </recommendedName>
</protein>
<keyword evidence="2" id="KW-1185">Reference proteome</keyword>
<dbReference type="EMBL" id="BAABBM010000001">
    <property type="protein sequence ID" value="GAA3907478.1"/>
    <property type="molecule type" value="Genomic_DNA"/>
</dbReference>
<evidence type="ECO:0000313" key="1">
    <source>
        <dbReference type="EMBL" id="GAA3907478.1"/>
    </source>
</evidence>
<proteinExistence type="predicted"/>
<dbReference type="RefSeq" id="WP_344700254.1">
    <property type="nucleotide sequence ID" value="NZ_BAABBM010000001.1"/>
</dbReference>
<comment type="caution">
    <text evidence="1">The sequence shown here is derived from an EMBL/GenBank/DDBJ whole genome shotgun (WGS) entry which is preliminary data.</text>
</comment>
<name>A0ABP7LS13_9SPHN</name>
<evidence type="ECO:0000313" key="2">
    <source>
        <dbReference type="Proteomes" id="UP001500827"/>
    </source>
</evidence>
<evidence type="ECO:0008006" key="3">
    <source>
        <dbReference type="Google" id="ProtNLM"/>
    </source>
</evidence>
<sequence>MMFAIKSAIADPDAETFAFAAQKTMYGGKRIAAGDRIYLFASENDGGAGLFGKGVVTSAEPMAKLPGVERQTPRVSITVGRTAVAKRALGRAELKAFDAWGDGRPETELNFKLYRQATNKIVGISDESAAFLERCF</sequence>